<feature type="chain" id="PRO_5046240890" description="Ricin B lectin domain-containing protein" evidence="1">
    <location>
        <begin position="27"/>
        <end position="163"/>
    </location>
</feature>
<keyword evidence="3" id="KW-1185">Reference proteome</keyword>
<evidence type="ECO:0000313" key="3">
    <source>
        <dbReference type="Proteomes" id="UP001589887"/>
    </source>
</evidence>
<dbReference type="Gene3D" id="2.80.10.50">
    <property type="match status" value="1"/>
</dbReference>
<proteinExistence type="predicted"/>
<feature type="signal peptide" evidence="1">
    <location>
        <begin position="1"/>
        <end position="26"/>
    </location>
</feature>
<dbReference type="SUPFAM" id="SSF50370">
    <property type="entry name" value="Ricin B-like lectins"/>
    <property type="match status" value="1"/>
</dbReference>
<evidence type="ECO:0008006" key="4">
    <source>
        <dbReference type="Google" id="ProtNLM"/>
    </source>
</evidence>
<dbReference type="InterPro" id="IPR035992">
    <property type="entry name" value="Ricin_B-like_lectins"/>
</dbReference>
<reference evidence="2 3" key="1">
    <citation type="submission" date="2024-09" db="EMBL/GenBank/DDBJ databases">
        <authorList>
            <person name="Sun Q."/>
            <person name="Mori K."/>
        </authorList>
    </citation>
    <scope>NUCLEOTIDE SEQUENCE [LARGE SCALE GENOMIC DNA]</scope>
    <source>
        <strain evidence="2 3">JCM 4557</strain>
    </source>
</reference>
<dbReference type="EMBL" id="JBHMQV010000001">
    <property type="protein sequence ID" value="MFC0842598.1"/>
    <property type="molecule type" value="Genomic_DNA"/>
</dbReference>
<dbReference type="Proteomes" id="UP001589887">
    <property type="component" value="Unassembled WGS sequence"/>
</dbReference>
<protein>
    <recommendedName>
        <fullName evidence="4">Ricin B lectin domain-containing protein</fullName>
    </recommendedName>
</protein>
<keyword evidence="1" id="KW-0732">Signal</keyword>
<name>A0ABV6T9X4_9ACTN</name>
<comment type="caution">
    <text evidence="2">The sequence shown here is derived from an EMBL/GenBank/DDBJ whole genome shotgun (WGS) entry which is preliminary data.</text>
</comment>
<dbReference type="PROSITE" id="PS50231">
    <property type="entry name" value="RICIN_B_LECTIN"/>
    <property type="match status" value="1"/>
</dbReference>
<dbReference type="RefSeq" id="WP_394316434.1">
    <property type="nucleotide sequence ID" value="NZ_JBHMQV010000001.1"/>
</dbReference>
<evidence type="ECO:0000256" key="1">
    <source>
        <dbReference type="SAM" id="SignalP"/>
    </source>
</evidence>
<accession>A0ABV6T9X4</accession>
<evidence type="ECO:0000313" key="2">
    <source>
        <dbReference type="EMBL" id="MFC0842598.1"/>
    </source>
</evidence>
<organism evidence="2 3">
    <name type="scientific">Streptomyces noboritoensis</name>
    <dbReference type="NCBI Taxonomy" id="67337"/>
    <lineage>
        <taxon>Bacteria</taxon>
        <taxon>Bacillati</taxon>
        <taxon>Actinomycetota</taxon>
        <taxon>Actinomycetes</taxon>
        <taxon>Kitasatosporales</taxon>
        <taxon>Streptomycetaceae</taxon>
        <taxon>Streptomyces</taxon>
    </lineage>
</organism>
<sequence length="163" mass="17843">MRFKASLAAAVATGALVLGGTGTANASVNWDFKFIQSGKDGYGLYNNYDSYVLQSTLTQKPTSPSINTWRIVSVAPDTGYPNVQIRNDATGRCMRAMSSSSVQMKSCDSKDPYEIWAMTSTSVGTQFFNFGVRSCLDEGNGHPYLFHEEGCNATNPYQGWILY</sequence>
<gene>
    <name evidence="2" type="ORF">ACFH04_02460</name>
</gene>